<dbReference type="GO" id="GO:0030020">
    <property type="term" value="F:extracellular matrix structural constituent conferring tensile strength"/>
    <property type="evidence" value="ECO:0007669"/>
    <property type="project" value="TreeGrafter"/>
</dbReference>
<dbReference type="InterPro" id="IPR050149">
    <property type="entry name" value="Collagen_superfamily"/>
</dbReference>
<comment type="caution">
    <text evidence="2">The sequence shown here is derived from an EMBL/GenBank/DDBJ whole genome shotgun (WGS) entry which is preliminary data.</text>
</comment>
<dbReference type="GO" id="GO:0031012">
    <property type="term" value="C:extracellular matrix"/>
    <property type="evidence" value="ECO:0007669"/>
    <property type="project" value="TreeGrafter"/>
</dbReference>
<protein>
    <submittedName>
        <fullName evidence="2">Uncharacterized protein</fullName>
    </submittedName>
</protein>
<feature type="region of interest" description="Disordered" evidence="1">
    <location>
        <begin position="23"/>
        <end position="44"/>
    </location>
</feature>
<dbReference type="GO" id="GO:0005615">
    <property type="term" value="C:extracellular space"/>
    <property type="evidence" value="ECO:0007669"/>
    <property type="project" value="TreeGrafter"/>
</dbReference>
<dbReference type="Gene3D" id="1.20.5.320">
    <property type="entry name" value="6-Phosphogluconate Dehydrogenase, domain 3"/>
    <property type="match status" value="1"/>
</dbReference>
<gene>
    <name evidence="2" type="ORF">JEQ12_017216</name>
</gene>
<accession>A0A836D1W5</accession>
<evidence type="ECO:0000256" key="1">
    <source>
        <dbReference type="SAM" id="MobiDB-lite"/>
    </source>
</evidence>
<name>A0A836D1W5_SHEEP</name>
<dbReference type="Proteomes" id="UP000664991">
    <property type="component" value="Unassembled WGS sequence"/>
</dbReference>
<dbReference type="GO" id="GO:0030198">
    <property type="term" value="P:extracellular matrix organization"/>
    <property type="evidence" value="ECO:0007669"/>
    <property type="project" value="TreeGrafter"/>
</dbReference>
<dbReference type="PANTHER" id="PTHR24023">
    <property type="entry name" value="COLLAGEN ALPHA"/>
    <property type="match status" value="1"/>
</dbReference>
<evidence type="ECO:0000313" key="3">
    <source>
        <dbReference type="Proteomes" id="UP000664991"/>
    </source>
</evidence>
<dbReference type="AlphaFoldDB" id="A0A836D1W5"/>
<organism evidence="2 3">
    <name type="scientific">Ovis aries</name>
    <name type="common">Sheep</name>
    <dbReference type="NCBI Taxonomy" id="9940"/>
    <lineage>
        <taxon>Eukaryota</taxon>
        <taxon>Metazoa</taxon>
        <taxon>Chordata</taxon>
        <taxon>Craniata</taxon>
        <taxon>Vertebrata</taxon>
        <taxon>Euteleostomi</taxon>
        <taxon>Mammalia</taxon>
        <taxon>Eutheria</taxon>
        <taxon>Laurasiatheria</taxon>
        <taxon>Artiodactyla</taxon>
        <taxon>Ruminantia</taxon>
        <taxon>Pecora</taxon>
        <taxon>Bovidae</taxon>
        <taxon>Caprinae</taxon>
        <taxon>Ovis</taxon>
    </lineage>
</organism>
<dbReference type="PANTHER" id="PTHR24023:SF1112">
    <property type="entry name" value="COL_CUTICLE_N DOMAIN-CONTAINING PROTEIN-RELATED"/>
    <property type="match status" value="1"/>
</dbReference>
<feature type="region of interest" description="Disordered" evidence="1">
    <location>
        <begin position="300"/>
        <end position="338"/>
    </location>
</feature>
<feature type="region of interest" description="Disordered" evidence="1">
    <location>
        <begin position="62"/>
        <end position="82"/>
    </location>
</feature>
<evidence type="ECO:0000313" key="2">
    <source>
        <dbReference type="EMBL" id="KAG5207452.1"/>
    </source>
</evidence>
<sequence length="338" mass="38331">MKQFGTFALVMSSLWGTRMQCEFKKERQHGPPGKRGKRGRRGESGPPVSIFADFWLFCVNQDHGQPGPQGPPGPKGDKGLPGFPTVAALHSNQILTVKCTAVVWLTLRRTDLGRRRPTVPEVSSSYWGGGFQGHRVLWDLQDKRGNLENKEQREMLERMAPKVTQAKRVTLDRLLQELRENPENLVVQGKRENQVSLVLKENQAYQDYREQRVNVGRQGLLDEGIEGSPEPQDKRDPMDFLDQRVQMALWDPMALQVPKEKEVKKELWESRDPEGRMVCRIHRHAKSLVFHNVMPYLNQKTVGEKGKKGKKGPKGEKGEQGAPGLDAPCPLKLPYAAY</sequence>
<proteinExistence type="predicted"/>
<reference evidence="2 3" key="1">
    <citation type="submission" date="2020-12" db="EMBL/GenBank/DDBJ databases">
        <title>De novo assembly of Tibetan sheep genome.</title>
        <authorList>
            <person name="Li X."/>
        </authorList>
    </citation>
    <scope>NUCLEOTIDE SEQUENCE [LARGE SCALE GENOMIC DNA]</scope>
    <source>
        <tissue evidence="2">Heart</tissue>
    </source>
</reference>
<dbReference type="EMBL" id="JAEMGP010000006">
    <property type="protein sequence ID" value="KAG5207452.1"/>
    <property type="molecule type" value="Genomic_DNA"/>
</dbReference>